<reference evidence="4 5" key="1">
    <citation type="submission" date="2024-06" db="EMBL/GenBank/DDBJ databases">
        <title>Genomic Encyclopedia of Type Strains, Phase IV (KMG-IV): sequencing the most valuable type-strain genomes for metagenomic binning, comparative biology and taxonomic classification.</title>
        <authorList>
            <person name="Goeker M."/>
        </authorList>
    </citation>
    <scope>NUCLEOTIDE SEQUENCE [LARGE SCALE GENOMIC DNA]</scope>
    <source>
        <strain evidence="4 5">DSM 21460</strain>
    </source>
</reference>
<dbReference type="RefSeq" id="WP_354366452.1">
    <property type="nucleotide sequence ID" value="NZ_JBEPMA010000001.1"/>
</dbReference>
<evidence type="ECO:0000313" key="4">
    <source>
        <dbReference type="EMBL" id="MET3616441.1"/>
    </source>
</evidence>
<keyword evidence="1" id="KW-1133">Transmembrane helix</keyword>
<name>A0ABV2J6P1_9FIRM</name>
<evidence type="ECO:0000259" key="3">
    <source>
        <dbReference type="Pfam" id="PF26018"/>
    </source>
</evidence>
<comment type="caution">
    <text evidence="4">The sequence shown here is derived from an EMBL/GenBank/DDBJ whole genome shotgun (WGS) entry which is preliminary data.</text>
</comment>
<dbReference type="Proteomes" id="UP001549162">
    <property type="component" value="Unassembled WGS sequence"/>
</dbReference>
<keyword evidence="5" id="KW-1185">Reference proteome</keyword>
<dbReference type="InterPro" id="IPR058729">
    <property type="entry name" value="Beta-barrel_RND-rel"/>
</dbReference>
<feature type="domain" description="RND related barrel-sandwich hybrid" evidence="3">
    <location>
        <begin position="65"/>
        <end position="256"/>
    </location>
</feature>
<keyword evidence="1" id="KW-0472">Membrane</keyword>
<accession>A0ABV2J6P1</accession>
<sequence>MNTKSKKKNKFFYRRLFALIFLLIFIFFIVKFIRGKTINDYKTVFPTLTTYEDDFNTELYNLYNEKVYYAKGDGVAVFNASEGQKVPVGYEVCYLNLMEDVSSLKDQLIKIEAAINLKEGIEPEIDGDKKIKFNNGIQQIIKEKKYDKLYNDIDSLNLENKVTYSASELKDYIDLSDSELLAQKKEIENKIEKYNISYQAEFSGIVSYKIDGVEDKFDINKLDSINYSFLKKNFDFTNVEMNSQVKTGDALFKIIDNFSWKMACTVDNISKIKNYNIGDTVRIEVDNSNMIYGIIEKINKTGNKAVIIVDLDMYIEDMYSNRVHEGKIVVEKTKGYEIPKSTLIERDNMTGVYVQEIKGLVKFVPVEIVSEKPESVFINRGNKQSVIQIGKKTYKTVTVNDAIVINPRTVDESRILN</sequence>
<dbReference type="InterPro" id="IPR058709">
    <property type="entry name" value="BSH_RND-rel"/>
</dbReference>
<protein>
    <submittedName>
        <fullName evidence="4">Membrane fusion protein</fullName>
    </submittedName>
</protein>
<keyword evidence="1" id="KW-0812">Transmembrane</keyword>
<evidence type="ECO:0000313" key="5">
    <source>
        <dbReference type="Proteomes" id="UP001549162"/>
    </source>
</evidence>
<feature type="transmembrane region" description="Helical" evidence="1">
    <location>
        <begin position="12"/>
        <end position="33"/>
    </location>
</feature>
<proteinExistence type="predicted"/>
<dbReference type="EMBL" id="JBEPMA010000001">
    <property type="protein sequence ID" value="MET3616441.1"/>
    <property type="molecule type" value="Genomic_DNA"/>
</dbReference>
<gene>
    <name evidence="4" type="ORF">ABID14_000061</name>
</gene>
<organism evidence="4 5">
    <name type="scientific">Peptoniphilus olsenii</name>
    <dbReference type="NCBI Taxonomy" id="411570"/>
    <lineage>
        <taxon>Bacteria</taxon>
        <taxon>Bacillati</taxon>
        <taxon>Bacillota</taxon>
        <taxon>Tissierellia</taxon>
        <taxon>Tissierellales</taxon>
        <taxon>Peptoniphilaceae</taxon>
        <taxon>Peptoniphilus</taxon>
    </lineage>
</organism>
<evidence type="ECO:0000256" key="1">
    <source>
        <dbReference type="SAM" id="Phobius"/>
    </source>
</evidence>
<feature type="domain" description="RND related beta-barrel" evidence="2">
    <location>
        <begin position="260"/>
        <end position="331"/>
    </location>
</feature>
<dbReference type="Pfam" id="PF26018">
    <property type="entry name" value="BSH_RND_rel"/>
    <property type="match status" value="1"/>
</dbReference>
<evidence type="ECO:0000259" key="2">
    <source>
        <dbReference type="Pfam" id="PF26011"/>
    </source>
</evidence>
<dbReference type="Pfam" id="PF26011">
    <property type="entry name" value="Beta-barrel_RND_rel"/>
    <property type="match status" value="1"/>
</dbReference>